<dbReference type="Gene3D" id="2.120.10.70">
    <property type="entry name" value="Fucose-specific lectin"/>
    <property type="match status" value="1"/>
</dbReference>
<protein>
    <submittedName>
        <fullName evidence="1">Fucose-specific lectin</fullName>
    </submittedName>
</protein>
<proteinExistence type="predicted"/>
<dbReference type="SUPFAM" id="SSF89372">
    <property type="entry name" value="Fucose-specific lectin"/>
    <property type="match status" value="1"/>
</dbReference>
<accession>A0ABR2XD16</accession>
<dbReference type="EMBL" id="JARVKM010000072">
    <property type="protein sequence ID" value="KAK9771595.1"/>
    <property type="molecule type" value="Genomic_DNA"/>
</dbReference>
<dbReference type="Proteomes" id="UP001465668">
    <property type="component" value="Unassembled WGS sequence"/>
</dbReference>
<organism evidence="1 2">
    <name type="scientific">Seiridium cardinale</name>
    <dbReference type="NCBI Taxonomy" id="138064"/>
    <lineage>
        <taxon>Eukaryota</taxon>
        <taxon>Fungi</taxon>
        <taxon>Dikarya</taxon>
        <taxon>Ascomycota</taxon>
        <taxon>Pezizomycotina</taxon>
        <taxon>Sordariomycetes</taxon>
        <taxon>Xylariomycetidae</taxon>
        <taxon>Amphisphaeriales</taxon>
        <taxon>Sporocadaceae</taxon>
        <taxon>Seiridium</taxon>
    </lineage>
</organism>
<name>A0ABR2XD16_9PEZI</name>
<evidence type="ECO:0000313" key="2">
    <source>
        <dbReference type="Proteomes" id="UP001465668"/>
    </source>
</evidence>
<evidence type="ECO:0000313" key="1">
    <source>
        <dbReference type="EMBL" id="KAK9771595.1"/>
    </source>
</evidence>
<keyword evidence="2" id="KW-1185">Reference proteome</keyword>
<reference evidence="1 2" key="1">
    <citation type="submission" date="2024-02" db="EMBL/GenBank/DDBJ databases">
        <title>First draft genome assembly of two strains of Seiridium cardinale.</title>
        <authorList>
            <person name="Emiliani G."/>
            <person name="Scali E."/>
        </authorList>
    </citation>
    <scope>NUCLEOTIDE SEQUENCE [LARGE SCALE GENOMIC DNA]</scope>
    <source>
        <strain evidence="1 2">BM-138-000479</strain>
    </source>
</reference>
<comment type="caution">
    <text evidence="1">The sequence shown here is derived from an EMBL/GenBank/DDBJ whole genome shotgun (WGS) entry which is preliminary data.</text>
</comment>
<sequence>MIHRYYVGGNWGPSWEEAGDLGGDVEALPSASWGDNRLDIVGKPATGRISTRRGPDTTGFRMARSGDNASLRHKYHQDGWSAWEDLGEGHLLAIHVATSWGEGRLDFWAINSDGELNRIYWDGHRYSDWENLGGGFIDTPKIVHWKPNRIDMVGKGLNDEKFHLKAYDGSQYNPSSAKWYKSVRPFSSELALLAKHDTSKQIFSSRVMDTELMAIHISCIYSAITR</sequence>
<gene>
    <name evidence="1" type="ORF">SCAR479_11666</name>
</gene>